<dbReference type="AlphaFoldDB" id="A0A2R6AE16"/>
<dbReference type="InterPro" id="IPR036735">
    <property type="entry name" value="NGN_dom_sf"/>
</dbReference>
<dbReference type="SMART" id="SM00739">
    <property type="entry name" value="KOW"/>
    <property type="match status" value="1"/>
</dbReference>
<sequence length="175" mass="19768">MSMSSADSRFFAYKIREGQEVNVALFIDEVIHAYERMQNRTEEQEEVIKSKPKSLIVIPSMKGVILAETKNPRILEYVLSGQRHYRGRIFGTVKFEEIEPFIRPKSVIEVLNVGDEIEVVSGPLRGSRGKVLRIDKTKNEVTFQPAEVSIPMPMTISMDAVKIVSSVKEVNAKNG</sequence>
<evidence type="ECO:0000313" key="5">
    <source>
        <dbReference type="EMBL" id="PSN84579.1"/>
    </source>
</evidence>
<comment type="caution">
    <text evidence="5">The sequence shown here is derived from an EMBL/GenBank/DDBJ whole genome shotgun (WGS) entry which is preliminary data.</text>
</comment>
<keyword evidence="2" id="KW-0805">Transcription regulation</keyword>
<keyword evidence="5" id="KW-0251">Elongation factor</keyword>
<evidence type="ECO:0000256" key="3">
    <source>
        <dbReference type="NCBIfam" id="TIGR00405"/>
    </source>
</evidence>
<keyword evidence="5" id="KW-0648">Protein biosynthesis</keyword>
<dbReference type="InterPro" id="IPR014722">
    <property type="entry name" value="Rib_uL2_dom2"/>
</dbReference>
<dbReference type="InterPro" id="IPR011590">
    <property type="entry name" value="Spt5_arc"/>
</dbReference>
<comment type="similarity">
    <text evidence="1">Belongs to the SPT5 family.</text>
</comment>
<dbReference type="GO" id="GO:0005840">
    <property type="term" value="C:ribosome"/>
    <property type="evidence" value="ECO:0007669"/>
    <property type="project" value="InterPro"/>
</dbReference>
<dbReference type="Pfam" id="PF00467">
    <property type="entry name" value="KOW"/>
    <property type="match status" value="1"/>
</dbReference>
<dbReference type="Proteomes" id="UP000240880">
    <property type="component" value="Unassembled WGS sequence"/>
</dbReference>
<dbReference type="InterPro" id="IPR005825">
    <property type="entry name" value="Ribosomal_uL24_CS"/>
</dbReference>
<dbReference type="SUPFAM" id="SSF50104">
    <property type="entry name" value="Translation proteins SH3-like domain"/>
    <property type="match status" value="1"/>
</dbReference>
<organism evidence="5 6">
    <name type="scientific">Candidatus Marsarchaeota G1 archaeon OSP_D</name>
    <dbReference type="NCBI Taxonomy" id="1978155"/>
    <lineage>
        <taxon>Archaea</taxon>
        <taxon>Candidatus Marsarchaeota</taxon>
        <taxon>Candidatus Marsarchaeota group 1</taxon>
    </lineage>
</organism>
<dbReference type="Gene3D" id="3.30.70.940">
    <property type="entry name" value="NusG, N-terminal domain"/>
    <property type="match status" value="1"/>
</dbReference>
<dbReference type="InterPro" id="IPR008991">
    <property type="entry name" value="Translation_prot_SH3-like_sf"/>
</dbReference>
<evidence type="ECO:0000256" key="2">
    <source>
        <dbReference type="ARBA" id="ARBA00023015"/>
    </source>
</evidence>
<dbReference type="InterPro" id="IPR005824">
    <property type="entry name" value="KOW"/>
</dbReference>
<dbReference type="GO" id="GO:0006354">
    <property type="term" value="P:DNA-templated transcription elongation"/>
    <property type="evidence" value="ECO:0007669"/>
    <property type="project" value="InterPro"/>
</dbReference>
<dbReference type="PROSITE" id="PS01108">
    <property type="entry name" value="RIBOSOMAL_L24"/>
    <property type="match status" value="1"/>
</dbReference>
<dbReference type="Pfam" id="PF03439">
    <property type="entry name" value="Spt5-NGN"/>
    <property type="match status" value="1"/>
</dbReference>
<dbReference type="GO" id="GO:0003735">
    <property type="term" value="F:structural constituent of ribosome"/>
    <property type="evidence" value="ECO:0007669"/>
    <property type="project" value="InterPro"/>
</dbReference>
<name>A0A2R6AE16_9ARCH</name>
<evidence type="ECO:0000259" key="4">
    <source>
        <dbReference type="SMART" id="SM00739"/>
    </source>
</evidence>
<dbReference type="Gene3D" id="2.30.30.30">
    <property type="match status" value="1"/>
</dbReference>
<feature type="domain" description="KOW" evidence="4">
    <location>
        <begin position="110"/>
        <end position="137"/>
    </location>
</feature>
<reference evidence="5 6" key="1">
    <citation type="submission" date="2017-04" db="EMBL/GenBank/DDBJ databases">
        <title>Novel microbial lineages endemic to geothermal iron-oxide mats fill important gaps in the evolutionary history of Archaea.</title>
        <authorList>
            <person name="Jay Z.J."/>
            <person name="Beam J.P."/>
            <person name="Dlakic M."/>
            <person name="Rusch D.B."/>
            <person name="Kozubal M.A."/>
            <person name="Inskeep W.P."/>
        </authorList>
    </citation>
    <scope>NUCLEOTIDE SEQUENCE [LARGE SCALE GENOMIC DNA]</scope>
    <source>
        <strain evidence="5">OSP_D</strain>
    </source>
</reference>
<accession>A0A2R6AE16</accession>
<protein>
    <recommendedName>
        <fullName evidence="3">Transcription elongation factor Spt5</fullName>
    </recommendedName>
</protein>
<evidence type="ECO:0000313" key="6">
    <source>
        <dbReference type="Proteomes" id="UP000240880"/>
    </source>
</evidence>
<dbReference type="CDD" id="cd06091">
    <property type="entry name" value="KOW_NusG"/>
    <property type="match status" value="1"/>
</dbReference>
<keyword evidence="2" id="KW-0804">Transcription</keyword>
<dbReference type="NCBIfam" id="TIGR00405">
    <property type="entry name" value="KOW_elon_Spt5"/>
    <property type="match status" value="1"/>
</dbReference>
<gene>
    <name evidence="5" type="ORF">B9Q01_00075</name>
</gene>
<dbReference type="GO" id="GO:0003746">
    <property type="term" value="F:translation elongation factor activity"/>
    <property type="evidence" value="ECO:0007669"/>
    <property type="project" value="UniProtKB-KW"/>
</dbReference>
<dbReference type="InterPro" id="IPR005100">
    <property type="entry name" value="NGN-domain"/>
</dbReference>
<evidence type="ECO:0000256" key="1">
    <source>
        <dbReference type="ARBA" id="ARBA00006956"/>
    </source>
</evidence>
<proteinExistence type="inferred from homology"/>
<dbReference type="EMBL" id="NEXC01000001">
    <property type="protein sequence ID" value="PSN84579.1"/>
    <property type="molecule type" value="Genomic_DNA"/>
</dbReference>